<evidence type="ECO:0000256" key="1">
    <source>
        <dbReference type="SAM" id="MobiDB-lite"/>
    </source>
</evidence>
<organism evidence="2 3">
    <name type="scientific">Mycteria americana</name>
    <name type="common">Wood stork</name>
    <dbReference type="NCBI Taxonomy" id="33587"/>
    <lineage>
        <taxon>Eukaryota</taxon>
        <taxon>Metazoa</taxon>
        <taxon>Chordata</taxon>
        <taxon>Craniata</taxon>
        <taxon>Vertebrata</taxon>
        <taxon>Euteleostomi</taxon>
        <taxon>Archelosauria</taxon>
        <taxon>Archosauria</taxon>
        <taxon>Dinosauria</taxon>
        <taxon>Saurischia</taxon>
        <taxon>Theropoda</taxon>
        <taxon>Coelurosauria</taxon>
        <taxon>Aves</taxon>
        <taxon>Neognathae</taxon>
        <taxon>Neoaves</taxon>
        <taxon>Aequornithes</taxon>
        <taxon>Ciconiiformes</taxon>
        <taxon>Ciconiidae</taxon>
        <taxon>Mycteria</taxon>
    </lineage>
</organism>
<reference evidence="2 3" key="1">
    <citation type="journal article" date="2023" name="J. Hered.">
        <title>Chromosome-level genome of the wood stork (Mycteria americana) provides insight into avian chromosome evolution.</title>
        <authorList>
            <person name="Flamio R. Jr."/>
            <person name="Ramstad K.M."/>
        </authorList>
    </citation>
    <scope>NUCLEOTIDE SEQUENCE [LARGE SCALE GENOMIC DNA]</scope>
    <source>
        <strain evidence="2">JAX WOST 10</strain>
    </source>
</reference>
<evidence type="ECO:0008006" key="4">
    <source>
        <dbReference type="Google" id="ProtNLM"/>
    </source>
</evidence>
<sequence>MLSCSSSNMSHQKQEGGRGGSVNLLEGRKGLQKDLDRLDRWAEVNCMRFNKAKWKVLHLGHNNPMQCYRLGEE</sequence>
<evidence type="ECO:0000313" key="2">
    <source>
        <dbReference type="EMBL" id="KAK4823874.1"/>
    </source>
</evidence>
<comment type="caution">
    <text evidence="2">The sequence shown here is derived from an EMBL/GenBank/DDBJ whole genome shotgun (WGS) entry which is preliminary data.</text>
</comment>
<evidence type="ECO:0000313" key="3">
    <source>
        <dbReference type="Proteomes" id="UP001333110"/>
    </source>
</evidence>
<protein>
    <recommendedName>
        <fullName evidence="4">Rna-directed dna polymerase from mobile element jockey-like</fullName>
    </recommendedName>
</protein>
<dbReference type="AlphaFoldDB" id="A0AAN7NBU4"/>
<accession>A0AAN7NBU4</accession>
<keyword evidence="3" id="KW-1185">Reference proteome</keyword>
<gene>
    <name evidence="2" type="ORF">QYF61_007630</name>
</gene>
<dbReference type="EMBL" id="JAUNZN010000003">
    <property type="protein sequence ID" value="KAK4823874.1"/>
    <property type="molecule type" value="Genomic_DNA"/>
</dbReference>
<dbReference type="Proteomes" id="UP001333110">
    <property type="component" value="Unassembled WGS sequence"/>
</dbReference>
<proteinExistence type="predicted"/>
<feature type="region of interest" description="Disordered" evidence="1">
    <location>
        <begin position="1"/>
        <end position="26"/>
    </location>
</feature>
<feature type="compositionally biased region" description="Polar residues" evidence="1">
    <location>
        <begin position="1"/>
        <end position="11"/>
    </location>
</feature>
<name>A0AAN7NBU4_MYCAM</name>